<dbReference type="PANTHER" id="PTHR30419:SF2">
    <property type="entry name" value="LYSR FAMILY TRANSCRIPTIONAL REGULATOR"/>
    <property type="match status" value="1"/>
</dbReference>
<evidence type="ECO:0000259" key="6">
    <source>
        <dbReference type="PROSITE" id="PS50931"/>
    </source>
</evidence>
<dbReference type="InterPro" id="IPR050950">
    <property type="entry name" value="HTH-type_LysR_regulators"/>
</dbReference>
<dbReference type="FunFam" id="1.10.10.10:FF:000001">
    <property type="entry name" value="LysR family transcriptional regulator"/>
    <property type="match status" value="1"/>
</dbReference>
<evidence type="ECO:0000256" key="3">
    <source>
        <dbReference type="ARBA" id="ARBA00023015"/>
    </source>
</evidence>
<dbReference type="InterPro" id="IPR036390">
    <property type="entry name" value="WH_DNA-bd_sf"/>
</dbReference>
<dbReference type="Pfam" id="PF00126">
    <property type="entry name" value="HTH_1"/>
    <property type="match status" value="1"/>
</dbReference>
<dbReference type="OrthoDB" id="9785974at2"/>
<dbReference type="InterPro" id="IPR000847">
    <property type="entry name" value="LysR_HTH_N"/>
</dbReference>
<reference evidence="7 8" key="1">
    <citation type="submission" date="2019-06" db="EMBL/GenBank/DDBJ databases">
        <title>Genomic Encyclopedia of Type Strains, Phase IV (KMG-V): Genome sequencing to study the core and pangenomes of soil and plant-associated prokaryotes.</title>
        <authorList>
            <person name="Whitman W."/>
        </authorList>
    </citation>
    <scope>NUCLEOTIDE SEQUENCE [LARGE SCALE GENOMIC DNA]</scope>
    <source>
        <strain evidence="7 8">BR 510</strain>
    </source>
</reference>
<dbReference type="STRING" id="1803665.GCA_001641335_01182"/>
<name>A0A560DIU8_9BRAD</name>
<dbReference type="PANTHER" id="PTHR30419">
    <property type="entry name" value="HTH-TYPE TRANSCRIPTIONAL REGULATOR YBHD"/>
    <property type="match status" value="1"/>
</dbReference>
<comment type="caution">
    <text evidence="7">The sequence shown here is derived from an EMBL/GenBank/DDBJ whole genome shotgun (WGS) entry which is preliminary data.</text>
</comment>
<dbReference type="EMBL" id="VITK01000006">
    <property type="protein sequence ID" value="TWA97040.1"/>
    <property type="molecule type" value="Genomic_DNA"/>
</dbReference>
<dbReference type="Proteomes" id="UP000319949">
    <property type="component" value="Unassembled WGS sequence"/>
</dbReference>
<evidence type="ECO:0000256" key="1">
    <source>
        <dbReference type="ARBA" id="ARBA00003502"/>
    </source>
</evidence>
<dbReference type="InterPro" id="IPR005119">
    <property type="entry name" value="LysR_subst-bd"/>
</dbReference>
<sequence length="319" mass="35324">MQEKTQSSRPTGGAPRINIARRIDLTTLRLFIAICEEGNLTRASQREAIAPSAVSKRMNDLEEVLEVTLFERHPNGMALTPAGESLLHHARVTLLNVEKIAVDMAEHARGVRGHVRMLANLSSIVEFLPDDLPGFFRSHELVRLDLQERPSADVVRGVEEGVAEIGICSADVSTRGLDRFSYRRDRLVIVVRTDHPLASAREVSFADTLDYDHVGLFAASSIYLRSQYTAQQIGKSIRLRVHVPGFDAVCRMVQAGMGIGLIPDRAFEVLSHGMNLTAIELSDDWADRELVLVARDPAGLSATSQLMLDHLRMPGKRPH</sequence>
<evidence type="ECO:0000256" key="4">
    <source>
        <dbReference type="ARBA" id="ARBA00023125"/>
    </source>
</evidence>
<keyword evidence="3" id="KW-0805">Transcription regulation</keyword>
<dbReference type="GO" id="GO:0003677">
    <property type="term" value="F:DNA binding"/>
    <property type="evidence" value="ECO:0007669"/>
    <property type="project" value="UniProtKB-KW"/>
</dbReference>
<dbReference type="SUPFAM" id="SSF46785">
    <property type="entry name" value="Winged helix' DNA-binding domain"/>
    <property type="match status" value="1"/>
</dbReference>
<organism evidence="7 8">
    <name type="scientific">Bradyrhizobium stylosanthis</name>
    <dbReference type="NCBI Taxonomy" id="1803665"/>
    <lineage>
        <taxon>Bacteria</taxon>
        <taxon>Pseudomonadati</taxon>
        <taxon>Pseudomonadota</taxon>
        <taxon>Alphaproteobacteria</taxon>
        <taxon>Hyphomicrobiales</taxon>
        <taxon>Nitrobacteraceae</taxon>
        <taxon>Bradyrhizobium</taxon>
    </lineage>
</organism>
<proteinExistence type="inferred from homology"/>
<evidence type="ECO:0000313" key="7">
    <source>
        <dbReference type="EMBL" id="TWA97040.1"/>
    </source>
</evidence>
<dbReference type="Gene3D" id="1.10.10.10">
    <property type="entry name" value="Winged helix-like DNA-binding domain superfamily/Winged helix DNA-binding domain"/>
    <property type="match status" value="1"/>
</dbReference>
<dbReference type="AlphaFoldDB" id="A0A560DIU8"/>
<accession>A0A560DIU8</accession>
<keyword evidence="4 7" id="KW-0238">DNA-binding</keyword>
<keyword evidence="5" id="KW-0804">Transcription</keyword>
<dbReference type="CDD" id="cd08421">
    <property type="entry name" value="PBP2_LTTR_like_1"/>
    <property type="match status" value="1"/>
</dbReference>
<feature type="domain" description="HTH lysR-type" evidence="6">
    <location>
        <begin position="23"/>
        <end position="80"/>
    </location>
</feature>
<dbReference type="InterPro" id="IPR036388">
    <property type="entry name" value="WH-like_DNA-bd_sf"/>
</dbReference>
<protein>
    <submittedName>
        <fullName evidence="7">DNA-binding transcriptional LysR family regulator</fullName>
    </submittedName>
</protein>
<comment type="function">
    <text evidence="1">NodD regulates the expression of the nodABCFE genes which encode other nodulation proteins. NodD is also a negative regulator of its own expression. Binds flavonoids as inducers.</text>
</comment>
<dbReference type="PROSITE" id="PS50931">
    <property type="entry name" value="HTH_LYSR"/>
    <property type="match status" value="1"/>
</dbReference>
<dbReference type="Gene3D" id="3.40.190.290">
    <property type="match status" value="1"/>
</dbReference>
<evidence type="ECO:0000256" key="5">
    <source>
        <dbReference type="ARBA" id="ARBA00023163"/>
    </source>
</evidence>
<evidence type="ECO:0000313" key="8">
    <source>
        <dbReference type="Proteomes" id="UP000319949"/>
    </source>
</evidence>
<dbReference type="SUPFAM" id="SSF53850">
    <property type="entry name" value="Periplasmic binding protein-like II"/>
    <property type="match status" value="1"/>
</dbReference>
<comment type="similarity">
    <text evidence="2">Belongs to the LysR transcriptional regulatory family.</text>
</comment>
<evidence type="ECO:0000256" key="2">
    <source>
        <dbReference type="ARBA" id="ARBA00009437"/>
    </source>
</evidence>
<keyword evidence="8" id="KW-1185">Reference proteome</keyword>
<dbReference type="GO" id="GO:0003700">
    <property type="term" value="F:DNA-binding transcription factor activity"/>
    <property type="evidence" value="ECO:0007669"/>
    <property type="project" value="InterPro"/>
</dbReference>
<dbReference type="RefSeq" id="WP_145665685.1">
    <property type="nucleotide sequence ID" value="NZ_VITK01000006.1"/>
</dbReference>
<dbReference type="Pfam" id="PF03466">
    <property type="entry name" value="LysR_substrate"/>
    <property type="match status" value="1"/>
</dbReference>
<gene>
    <name evidence="7" type="ORF">FBZ96_10691</name>
</gene>
<dbReference type="GO" id="GO:0005829">
    <property type="term" value="C:cytosol"/>
    <property type="evidence" value="ECO:0007669"/>
    <property type="project" value="TreeGrafter"/>
</dbReference>